<dbReference type="SUPFAM" id="SSF51445">
    <property type="entry name" value="(Trans)glycosidases"/>
    <property type="match status" value="1"/>
</dbReference>
<evidence type="ECO:0000313" key="5">
    <source>
        <dbReference type="EMBL" id="KAI5080787.1"/>
    </source>
</evidence>
<dbReference type="GO" id="GO:0004553">
    <property type="term" value="F:hydrolase activity, hydrolyzing O-glycosyl compounds"/>
    <property type="evidence" value="ECO:0007669"/>
    <property type="project" value="InterPro"/>
</dbReference>
<dbReference type="InterPro" id="IPR000490">
    <property type="entry name" value="Glyco_hydro_17"/>
</dbReference>
<protein>
    <submittedName>
        <fullName evidence="5">Uncharacterized protein</fullName>
    </submittedName>
</protein>
<dbReference type="Gene3D" id="3.20.20.80">
    <property type="entry name" value="Glycosidases"/>
    <property type="match status" value="1"/>
</dbReference>
<name>A0A9D4V8C0_ADICA</name>
<keyword evidence="3" id="KW-0326">Glycosidase</keyword>
<dbReference type="InterPro" id="IPR017853">
    <property type="entry name" value="GH"/>
</dbReference>
<dbReference type="Pfam" id="PF00332">
    <property type="entry name" value="Glyco_hydro_17"/>
    <property type="match status" value="1"/>
</dbReference>
<dbReference type="FunFam" id="3.20.20.80:FF:000010">
    <property type="entry name" value="glucan endo-1,3-beta-glucosidase, basic"/>
    <property type="match status" value="1"/>
</dbReference>
<comment type="caution">
    <text evidence="5">The sequence shown here is derived from an EMBL/GenBank/DDBJ whole genome shotgun (WGS) entry which is preliminary data.</text>
</comment>
<dbReference type="GO" id="GO:0005975">
    <property type="term" value="P:carbohydrate metabolic process"/>
    <property type="evidence" value="ECO:0007669"/>
    <property type="project" value="InterPro"/>
</dbReference>
<dbReference type="AlphaFoldDB" id="A0A9D4V8C0"/>
<evidence type="ECO:0000256" key="3">
    <source>
        <dbReference type="ARBA" id="ARBA00023295"/>
    </source>
</evidence>
<evidence type="ECO:0000256" key="2">
    <source>
        <dbReference type="ARBA" id="ARBA00022801"/>
    </source>
</evidence>
<dbReference type="OrthoDB" id="941679at2759"/>
<comment type="similarity">
    <text evidence="1 4">Belongs to the glycosyl hydrolase 17 family.</text>
</comment>
<dbReference type="InterPro" id="IPR044965">
    <property type="entry name" value="Glyco_hydro_17_plant"/>
</dbReference>
<keyword evidence="2" id="KW-0378">Hydrolase</keyword>
<accession>A0A9D4V8C0</accession>
<dbReference type="Proteomes" id="UP000886520">
    <property type="component" value="Chromosome 4"/>
</dbReference>
<keyword evidence="6" id="KW-1185">Reference proteome</keyword>
<reference evidence="5" key="1">
    <citation type="submission" date="2021-01" db="EMBL/GenBank/DDBJ databases">
        <title>Adiantum capillus-veneris genome.</title>
        <authorList>
            <person name="Fang Y."/>
            <person name="Liao Q."/>
        </authorList>
    </citation>
    <scope>NUCLEOTIDE SEQUENCE</scope>
    <source>
        <strain evidence="5">H3</strain>
        <tissue evidence="5">Leaf</tissue>
    </source>
</reference>
<sequence length="323" mass="34197">MMQNASGATVGVAYGTNGDNLPAPSQVVSLLQANNVNKARIYDTNNAVLGAFQNSNIKLMVGARNDELSTLASDGASSWVQSNIIPYASSIEIICVGNEVLTQATQFSQYLFPAIQNVHNALKEASLDTQILVSTTHAMDVIDSAHSFPPSAGAFAGAIQADMDSILSFLSQTGAPFLATVFPFFAYIGAQPGEIALEYALFQPTSGVDDNNGLHYSNLFDAQVDTLIAAMEAMGHSGIPVVAAESGWPHEGDASATLGNAQAYNGNLVAHVSGGTPRRPNVLVSTYIFALFDENLKPSSPAFEQHFGVFDPSSQMKFYDLSF</sequence>
<proteinExistence type="inferred from homology"/>
<dbReference type="EMBL" id="JABFUD020000004">
    <property type="protein sequence ID" value="KAI5080787.1"/>
    <property type="molecule type" value="Genomic_DNA"/>
</dbReference>
<evidence type="ECO:0000256" key="4">
    <source>
        <dbReference type="RuleBase" id="RU004335"/>
    </source>
</evidence>
<organism evidence="5 6">
    <name type="scientific">Adiantum capillus-veneris</name>
    <name type="common">Maidenhair fern</name>
    <dbReference type="NCBI Taxonomy" id="13818"/>
    <lineage>
        <taxon>Eukaryota</taxon>
        <taxon>Viridiplantae</taxon>
        <taxon>Streptophyta</taxon>
        <taxon>Embryophyta</taxon>
        <taxon>Tracheophyta</taxon>
        <taxon>Polypodiopsida</taxon>
        <taxon>Polypodiidae</taxon>
        <taxon>Polypodiales</taxon>
        <taxon>Pteridineae</taxon>
        <taxon>Pteridaceae</taxon>
        <taxon>Vittarioideae</taxon>
        <taxon>Adiantum</taxon>
    </lineage>
</organism>
<evidence type="ECO:0000313" key="6">
    <source>
        <dbReference type="Proteomes" id="UP000886520"/>
    </source>
</evidence>
<gene>
    <name evidence="5" type="ORF">GOP47_0003970</name>
</gene>
<evidence type="ECO:0000256" key="1">
    <source>
        <dbReference type="ARBA" id="ARBA00008773"/>
    </source>
</evidence>
<dbReference type="PANTHER" id="PTHR32227">
    <property type="entry name" value="GLUCAN ENDO-1,3-BETA-GLUCOSIDASE BG1-RELATED-RELATED"/>
    <property type="match status" value="1"/>
</dbReference>